<evidence type="ECO:0000313" key="16">
    <source>
        <dbReference type="EMBL" id="HAB4456931.1"/>
    </source>
</evidence>
<evidence type="ECO:0000256" key="1">
    <source>
        <dbReference type="ARBA" id="ARBA00022670"/>
    </source>
</evidence>
<dbReference type="EMBL" id="DAAGBA010000059">
    <property type="protein sequence ID" value="HAB2326568.1"/>
    <property type="molecule type" value="Genomic_DNA"/>
</dbReference>
<evidence type="ECO:0000313" key="20">
    <source>
        <dbReference type="EMBL" id="HAB5018789.1"/>
    </source>
</evidence>
<dbReference type="EMBL" id="DAAGQE010000047">
    <property type="protein sequence ID" value="HAB4101772.1"/>
    <property type="molecule type" value="Genomic_DNA"/>
</dbReference>
<evidence type="ECO:0000313" key="25">
    <source>
        <dbReference type="EMBL" id="HAE1472771.1"/>
    </source>
</evidence>
<evidence type="ECO:0000313" key="18">
    <source>
        <dbReference type="EMBL" id="HAB4721970.1"/>
    </source>
</evidence>
<dbReference type="EMBL" id="DAAGVB010000071">
    <property type="protein sequence ID" value="HAB4675991.1"/>
    <property type="molecule type" value="Genomic_DNA"/>
</dbReference>
<dbReference type="PANTHER" id="PTHR42881">
    <property type="entry name" value="PROLYL ENDOPEPTIDASE"/>
    <property type="match status" value="1"/>
</dbReference>
<evidence type="ECO:0000259" key="4">
    <source>
        <dbReference type="Pfam" id="PF00326"/>
    </source>
</evidence>
<dbReference type="SUPFAM" id="SSF50993">
    <property type="entry name" value="Peptidase/esterase 'gauge' domain"/>
    <property type="match status" value="1"/>
</dbReference>
<organism evidence="19">
    <name type="scientific">Salmonella diarizonae</name>
    <dbReference type="NCBI Taxonomy" id="59204"/>
    <lineage>
        <taxon>Bacteria</taxon>
        <taxon>Pseudomonadati</taxon>
        <taxon>Pseudomonadota</taxon>
        <taxon>Gammaproteobacteria</taxon>
        <taxon>Enterobacterales</taxon>
        <taxon>Enterobacteriaceae</taxon>
        <taxon>Salmonella</taxon>
    </lineage>
</organism>
<dbReference type="EMBL" id="DAAQZP010000039">
    <property type="protein sequence ID" value="HAE1596086.1"/>
    <property type="molecule type" value="Genomic_DNA"/>
</dbReference>
<evidence type="ECO:0000313" key="22">
    <source>
        <dbReference type="EMBL" id="HAB5478456.1"/>
    </source>
</evidence>
<dbReference type="EMBL" id="DAAGOS010000060">
    <property type="protein sequence ID" value="HAB3925170.1"/>
    <property type="molecule type" value="Genomic_DNA"/>
</dbReference>
<dbReference type="Gene3D" id="2.130.10.120">
    <property type="entry name" value="Prolyl oligopeptidase, N-terminal domain"/>
    <property type="match status" value="1"/>
</dbReference>
<evidence type="ECO:0000313" key="10">
    <source>
        <dbReference type="EMBL" id="HAB2186691.1"/>
    </source>
</evidence>
<feature type="domain" description="Peptidase S9A N-terminal" evidence="5">
    <location>
        <begin position="19"/>
        <end position="405"/>
    </location>
</feature>
<sequence>MKQKHLSDFLSKLELLQDDTALRWVAEQNNITMTKFARSGRFQDMQQTILRSLNDQENIPWGEHYHDMVYNFWQDDNHPRGIWRRTHQTSYMTADPQWEIVLDIDYINEEEGANWSFCGAELLYPDFVRALIFLSRGGDACEIREFDLINKTFIRDGFFLPESKSSVAWFDENTLLLALDDGEDTVTTSGYPRCVSRWQRGTLPQEATLIYAGETTDMMVSAWHDFTQGFEKTLVQCERDFFHRQTYLLTAQGKLLSIDIPDDASCGFFNAWLLVLLTTSWRIADKTYPAGALLTMDFTSFQQGERNFTILFTPDEHTVLQNYCSTRDYLILNLNRDMVGRVEILKEENGMWCNVETLILPDFVTVSASGVDTKSNRYQVVSEGFLQPCSISYGDLDNKTLHQLKHEPACFDKADFEVTQHFVQSLDGTYIPYFQIATKGLELTGNHPTLLYGYGGFGVSLIPEYMGAKGATWLQKGGVYVVANIRGGGEYGPEWHQAALQQHRHRAYEDFAAVARDLVTRGVTCAARLAAQGGSNGGLLIGNMLTDYPALFGALLCEVPLLDMANYHRWLAGASWIAEYGDPDIAEEWQWLQTYSPFDKVSSDVIYPPVLFTTGTHDDRVSPAHARKMVARMKQQGHNNVWLYEETNAGHGGAQDNSQLAFYHAMTEEFLWQMLTEWQQG</sequence>
<protein>
    <submittedName>
        <fullName evidence="19">Prolyl oligopeptidase family serine peptidase</fullName>
    </submittedName>
</protein>
<keyword evidence="1" id="KW-0645">Protease</keyword>
<dbReference type="InterPro" id="IPR051167">
    <property type="entry name" value="Prolyl_oligopep/macrocyclase"/>
</dbReference>
<dbReference type="InterPro" id="IPR001375">
    <property type="entry name" value="Peptidase_S9_cat"/>
</dbReference>
<dbReference type="GO" id="GO:0005829">
    <property type="term" value="C:cytosol"/>
    <property type="evidence" value="ECO:0007669"/>
    <property type="project" value="TreeGrafter"/>
</dbReference>
<accession>A0A6Y2WW45</accession>
<evidence type="ECO:0000256" key="2">
    <source>
        <dbReference type="ARBA" id="ARBA00022801"/>
    </source>
</evidence>
<dbReference type="EMBL" id="DAAHCF010000052">
    <property type="protein sequence ID" value="HAB5478456.1"/>
    <property type="molecule type" value="Genomic_DNA"/>
</dbReference>
<dbReference type="SUPFAM" id="SSF53474">
    <property type="entry name" value="alpha/beta-Hydrolases"/>
    <property type="match status" value="1"/>
</dbReference>
<evidence type="ECO:0000313" key="21">
    <source>
        <dbReference type="EMBL" id="HAB5330485.1"/>
    </source>
</evidence>
<dbReference type="EMBL" id="DAAFXY010000015">
    <property type="protein sequence ID" value="HAB1978163.1"/>
    <property type="molecule type" value="Genomic_DNA"/>
</dbReference>
<evidence type="ECO:0000259" key="5">
    <source>
        <dbReference type="Pfam" id="PF02897"/>
    </source>
</evidence>
<evidence type="ECO:0000313" key="12">
    <source>
        <dbReference type="EMBL" id="HAB3844271.1"/>
    </source>
</evidence>
<dbReference type="EMBL" id="DAAGVM010000064">
    <property type="protein sequence ID" value="HAB4724916.1"/>
    <property type="molecule type" value="Genomic_DNA"/>
</dbReference>
<dbReference type="PRINTS" id="PR00862">
    <property type="entry name" value="PROLIGOPTASE"/>
</dbReference>
<dbReference type="EMBL" id="DAAGVL010000044">
    <property type="protein sequence ID" value="HAB4721970.1"/>
    <property type="molecule type" value="Genomic_DNA"/>
</dbReference>
<gene>
    <name evidence="24" type="ORF">G2916_12545</name>
    <name evidence="26" type="ORF">G2997_15690</name>
    <name evidence="25" type="ORF">G3A00_01780</name>
    <name evidence="20" type="ORF">GB016_20185</name>
    <name evidence="8" type="ORF">GB034_08840</name>
    <name evidence="9" type="ORF">GB088_19165</name>
    <name evidence="22" type="ORF">GB236_10930</name>
    <name evidence="23" type="ORF">GB246_20200</name>
    <name evidence="11" type="ORF">GB337_16545</name>
    <name evidence="10" type="ORF">GB348_19090</name>
    <name evidence="21" type="ORF">GBS30_12505</name>
    <name evidence="13" type="ORF">GBV97_17620</name>
    <name evidence="12" type="ORF">GBW00_20510</name>
    <name evidence="14" type="ORF">GBX19_18790</name>
    <name evidence="6" type="ORF">GBY11_01950</name>
    <name evidence="15" type="ORF">GBY15_19270</name>
    <name evidence="16" type="ORF">GBY49_11125</name>
    <name evidence="7" type="ORF">GBZ10_12330</name>
    <name evidence="17" type="ORF">GBZ12_19655</name>
    <name evidence="18" type="ORF">GBZ37_21770</name>
    <name evidence="19" type="ORF">GBZ41_14310</name>
</gene>
<evidence type="ECO:0000313" key="15">
    <source>
        <dbReference type="EMBL" id="HAB4101772.1"/>
    </source>
</evidence>
<evidence type="ECO:0000313" key="8">
    <source>
        <dbReference type="EMBL" id="HAB1978163.1"/>
    </source>
</evidence>
<evidence type="ECO:0000313" key="6">
    <source>
        <dbReference type="EMBL" id="HAB1774373.1"/>
    </source>
</evidence>
<comment type="caution">
    <text evidence="19">The sequence shown here is derived from an EMBL/GenBank/DDBJ whole genome shotgun (WGS) entry which is preliminary data.</text>
</comment>
<dbReference type="EMBL" id="DAAHFA010000030">
    <property type="protein sequence ID" value="HAB5843053.1"/>
    <property type="molecule type" value="Genomic_DNA"/>
</dbReference>
<dbReference type="GO" id="GO:0006508">
    <property type="term" value="P:proteolysis"/>
    <property type="evidence" value="ECO:0007669"/>
    <property type="project" value="UniProtKB-KW"/>
</dbReference>
<keyword evidence="2" id="KW-0378">Hydrolase</keyword>
<evidence type="ECO:0000313" key="17">
    <source>
        <dbReference type="EMBL" id="HAB4675991.1"/>
    </source>
</evidence>
<dbReference type="InterPro" id="IPR023302">
    <property type="entry name" value="Pept_S9A_N"/>
</dbReference>
<dbReference type="EMBL" id="DAAHAQ010000081">
    <property type="protein sequence ID" value="HAB5330485.1"/>
    <property type="molecule type" value="Genomic_DNA"/>
</dbReference>
<dbReference type="EMBL" id="DAAQXJ010000051">
    <property type="protein sequence ID" value="HAE1265361.1"/>
    <property type="molecule type" value="Genomic_DNA"/>
</dbReference>
<dbReference type="EMBL" id="DAAQZS010000002">
    <property type="protein sequence ID" value="HAE1472771.1"/>
    <property type="molecule type" value="Genomic_DNA"/>
</dbReference>
<dbReference type="EMBL" id="DAAGXW010000030">
    <property type="protein sequence ID" value="HAB5018789.1"/>
    <property type="molecule type" value="Genomic_DNA"/>
</dbReference>
<feature type="domain" description="Peptidase S9 prolyl oligopeptidase catalytic" evidence="4">
    <location>
        <begin position="472"/>
        <end position="675"/>
    </location>
</feature>
<dbReference type="EMBL" id="DAAFYE010000050">
    <property type="protein sequence ID" value="HAB1993231.1"/>
    <property type="molecule type" value="Genomic_DNA"/>
</dbReference>
<evidence type="ECO:0000313" key="26">
    <source>
        <dbReference type="EMBL" id="HAE1596086.1"/>
    </source>
</evidence>
<evidence type="ECO:0000313" key="19">
    <source>
        <dbReference type="EMBL" id="HAB4724916.1"/>
    </source>
</evidence>
<evidence type="ECO:0000313" key="9">
    <source>
        <dbReference type="EMBL" id="HAB1993231.1"/>
    </source>
</evidence>
<dbReference type="AlphaFoldDB" id="A0A6Y2WW45"/>
<dbReference type="EMBL" id="DAAGNY010000027">
    <property type="protein sequence ID" value="HAB3844271.1"/>
    <property type="molecule type" value="Genomic_DNA"/>
</dbReference>
<dbReference type="GO" id="GO:0004252">
    <property type="term" value="F:serine-type endopeptidase activity"/>
    <property type="evidence" value="ECO:0007669"/>
    <property type="project" value="InterPro"/>
</dbReference>
<evidence type="ECO:0000313" key="7">
    <source>
        <dbReference type="EMBL" id="HAB1847233.1"/>
    </source>
</evidence>
<dbReference type="EMBL" id="DAAGTE010000028">
    <property type="protein sequence ID" value="HAB4456931.1"/>
    <property type="molecule type" value="Genomic_DNA"/>
</dbReference>
<dbReference type="Pfam" id="PF00326">
    <property type="entry name" value="Peptidase_S9"/>
    <property type="match status" value="1"/>
</dbReference>
<dbReference type="EMBL" id="DAAFZM010000029">
    <property type="protein sequence ID" value="HAB2186691.1"/>
    <property type="molecule type" value="Genomic_DNA"/>
</dbReference>
<evidence type="ECO:0000313" key="14">
    <source>
        <dbReference type="EMBL" id="HAB3979568.1"/>
    </source>
</evidence>
<dbReference type="EMBL" id="DAAGPC010000056">
    <property type="protein sequence ID" value="HAB3979568.1"/>
    <property type="molecule type" value="Genomic_DNA"/>
</dbReference>
<dbReference type="Pfam" id="PF02897">
    <property type="entry name" value="Peptidase_S9_N"/>
    <property type="match status" value="1"/>
</dbReference>
<keyword evidence="3" id="KW-0720">Serine protease</keyword>
<name>A0A6Y2WW45_SALDZ</name>
<dbReference type="EMBL" id="DAAFWY010000010">
    <property type="protein sequence ID" value="HAB1847233.1"/>
    <property type="molecule type" value="Genomic_DNA"/>
</dbReference>
<evidence type="ECO:0000313" key="24">
    <source>
        <dbReference type="EMBL" id="HAE1265361.1"/>
    </source>
</evidence>
<evidence type="ECO:0000313" key="23">
    <source>
        <dbReference type="EMBL" id="HAB5843053.1"/>
    </source>
</evidence>
<dbReference type="PANTHER" id="PTHR42881:SF13">
    <property type="entry name" value="PROLYL ENDOPEPTIDASE"/>
    <property type="match status" value="1"/>
</dbReference>
<dbReference type="Gene3D" id="3.40.50.1820">
    <property type="entry name" value="alpha/beta hydrolase"/>
    <property type="match status" value="1"/>
</dbReference>
<evidence type="ECO:0000256" key="3">
    <source>
        <dbReference type="ARBA" id="ARBA00022825"/>
    </source>
</evidence>
<proteinExistence type="predicted"/>
<evidence type="ECO:0000313" key="13">
    <source>
        <dbReference type="EMBL" id="HAB3925170.1"/>
    </source>
</evidence>
<reference evidence="19" key="1">
    <citation type="journal article" date="2018" name="Genome Biol.">
        <title>SKESA: strategic k-mer extension for scrupulous assemblies.</title>
        <authorList>
            <person name="Souvorov A."/>
            <person name="Agarwala R."/>
            <person name="Lipman D.J."/>
        </authorList>
    </citation>
    <scope>NUCLEOTIDE SEQUENCE</scope>
    <source>
        <strain evidence="19">Salmonella enterica</strain>
    </source>
</reference>
<dbReference type="EMBL" id="DAAFWI010000002">
    <property type="protein sequence ID" value="HAB1774373.1"/>
    <property type="molecule type" value="Genomic_DNA"/>
</dbReference>
<reference evidence="19" key="2">
    <citation type="submission" date="2019-10" db="EMBL/GenBank/DDBJ databases">
        <authorList>
            <consortium name="NCBI Pathogen Detection Project"/>
        </authorList>
    </citation>
    <scope>NUCLEOTIDE SEQUENCE</scope>
    <source>
        <strain evidence="19">Salmonella enterica</strain>
    </source>
</reference>
<dbReference type="InterPro" id="IPR029058">
    <property type="entry name" value="AB_hydrolase_fold"/>
</dbReference>
<dbReference type="GO" id="GO:0070012">
    <property type="term" value="F:oligopeptidase activity"/>
    <property type="evidence" value="ECO:0007669"/>
    <property type="project" value="TreeGrafter"/>
</dbReference>
<evidence type="ECO:0000313" key="11">
    <source>
        <dbReference type="EMBL" id="HAB2326568.1"/>
    </source>
</evidence>
<dbReference type="InterPro" id="IPR002470">
    <property type="entry name" value="Peptidase_S9A"/>
</dbReference>